<sequence length="45" mass="4836">MRAAFLQKVVSSVYTLNEPVILDGAVTSKVAQADRNAELVVFLNG</sequence>
<name>L7VUS9_9BACT</name>
<evidence type="ECO:0000313" key="1">
    <source>
        <dbReference type="EMBL" id="AGC71229.1"/>
    </source>
</evidence>
<protein>
    <submittedName>
        <fullName evidence="1">Uncharacterized protein</fullName>
    </submittedName>
</protein>
<reference evidence="1" key="1">
    <citation type="submission" date="2012-09" db="EMBL/GenBank/DDBJ databases">
        <title>Metagenomic Characterization of a Microbial Community in Wastewater Detects High Levels of Antibiotic Resistance.</title>
        <authorList>
            <person name="Abrams M."/>
            <person name="Caldwell A."/>
            <person name="Vandaei E."/>
            <person name="Lee W."/>
            <person name="Perrott J."/>
            <person name="Khan S.Y."/>
            <person name="Ta J."/>
            <person name="Romero D."/>
            <person name="Nguyen V."/>
            <person name="Pourmand N."/>
            <person name="Ouverney C.C."/>
        </authorList>
    </citation>
    <scope>NUCLEOTIDE SEQUENCE</scope>
</reference>
<organism evidence="1">
    <name type="scientific">uncultured bacterium A1Q1_fos_75</name>
    <dbReference type="NCBI Taxonomy" id="1256589"/>
    <lineage>
        <taxon>Bacteria</taxon>
        <taxon>environmental samples</taxon>
    </lineage>
</organism>
<dbReference type="EMBL" id="JX649866">
    <property type="protein sequence ID" value="AGC71229.1"/>
    <property type="molecule type" value="Genomic_DNA"/>
</dbReference>
<dbReference type="AlphaFoldDB" id="L7VUS9"/>
<proteinExistence type="predicted"/>
<accession>L7VUS9</accession>